<keyword evidence="1" id="KW-0233">DNA recombination</keyword>
<dbReference type="InterPro" id="IPR013762">
    <property type="entry name" value="Integrase-like_cat_sf"/>
</dbReference>
<comment type="caution">
    <text evidence="3">The sequence shown here is derived from an EMBL/GenBank/DDBJ whole genome shotgun (WGS) entry which is preliminary data.</text>
</comment>
<dbReference type="InterPro" id="IPR011010">
    <property type="entry name" value="DNA_brk_join_enz"/>
</dbReference>
<reference evidence="3 4" key="1">
    <citation type="journal article" date="2024" name="Science">
        <title>Giant polyketide synthase enzymes in the biosynthesis of giant marine polyether toxins.</title>
        <authorList>
            <person name="Fallon T.R."/>
            <person name="Shende V.V."/>
            <person name="Wierzbicki I.H."/>
            <person name="Pendleton A.L."/>
            <person name="Watervoot N.F."/>
            <person name="Auber R.P."/>
            <person name="Gonzalez D.J."/>
            <person name="Wisecaver J.H."/>
            <person name="Moore B.S."/>
        </authorList>
    </citation>
    <scope>NUCLEOTIDE SEQUENCE [LARGE SCALE GENOMIC DNA]</scope>
    <source>
        <strain evidence="3 4">12B1</strain>
    </source>
</reference>
<feature type="compositionally biased region" description="Low complexity" evidence="2">
    <location>
        <begin position="130"/>
        <end position="145"/>
    </location>
</feature>
<keyword evidence="4" id="KW-1185">Reference proteome</keyword>
<dbReference type="Gene3D" id="1.10.443.10">
    <property type="entry name" value="Intergrase catalytic core"/>
    <property type="match status" value="1"/>
</dbReference>
<dbReference type="SUPFAM" id="SSF56349">
    <property type="entry name" value="DNA breaking-rejoining enzymes"/>
    <property type="match status" value="1"/>
</dbReference>
<dbReference type="Proteomes" id="UP001515480">
    <property type="component" value="Unassembled WGS sequence"/>
</dbReference>
<evidence type="ECO:0000256" key="1">
    <source>
        <dbReference type="ARBA" id="ARBA00023172"/>
    </source>
</evidence>
<accession>A0AB34I801</accession>
<dbReference type="GO" id="GO:0015074">
    <property type="term" value="P:DNA integration"/>
    <property type="evidence" value="ECO:0007669"/>
    <property type="project" value="InterPro"/>
</dbReference>
<dbReference type="AlphaFoldDB" id="A0AB34I801"/>
<organism evidence="3 4">
    <name type="scientific">Prymnesium parvum</name>
    <name type="common">Toxic golden alga</name>
    <dbReference type="NCBI Taxonomy" id="97485"/>
    <lineage>
        <taxon>Eukaryota</taxon>
        <taxon>Haptista</taxon>
        <taxon>Haptophyta</taxon>
        <taxon>Prymnesiophyceae</taxon>
        <taxon>Prymnesiales</taxon>
        <taxon>Prymnesiaceae</taxon>
        <taxon>Prymnesium</taxon>
    </lineage>
</organism>
<dbReference type="GO" id="GO:0003677">
    <property type="term" value="F:DNA binding"/>
    <property type="evidence" value="ECO:0007669"/>
    <property type="project" value="InterPro"/>
</dbReference>
<feature type="region of interest" description="Disordered" evidence="2">
    <location>
        <begin position="119"/>
        <end position="148"/>
    </location>
</feature>
<proteinExistence type="predicted"/>
<evidence type="ECO:0000256" key="2">
    <source>
        <dbReference type="SAM" id="MobiDB-lite"/>
    </source>
</evidence>
<dbReference type="GO" id="GO:0006310">
    <property type="term" value="P:DNA recombination"/>
    <property type="evidence" value="ECO:0007669"/>
    <property type="project" value="UniProtKB-KW"/>
</dbReference>
<gene>
    <name evidence="3" type="ORF">AB1Y20_017098</name>
</gene>
<evidence type="ECO:0000313" key="4">
    <source>
        <dbReference type="Proteomes" id="UP001515480"/>
    </source>
</evidence>
<sequence length="222" mass="23705">MLTAALTFLYGEAVASLYTFHSYRSGLATALHAAGVSDALIQLICRWMCPESLHVYRRIGTREHEGSIRKASSVDVDVLQSVNAPKVSADAGFGELVSHLQGPRGAIALKEFEQARATADTSDSQRAISARAGATSPARTRTAAPPAWPPARVPLSGGAQAFIAREHWPRDACTEHGGAGWTVTVCSCTKHTALVAFSHARDPAGLPFKPVRVPLHMLRTLD</sequence>
<evidence type="ECO:0000313" key="3">
    <source>
        <dbReference type="EMBL" id="KAL1495235.1"/>
    </source>
</evidence>
<dbReference type="EMBL" id="JBGBPQ010000033">
    <property type="protein sequence ID" value="KAL1495235.1"/>
    <property type="molecule type" value="Genomic_DNA"/>
</dbReference>
<protein>
    <submittedName>
        <fullName evidence="3">Uncharacterized protein</fullName>
    </submittedName>
</protein>
<name>A0AB34I801_PRYPA</name>